<comment type="caution">
    <text evidence="1">The sequence shown here is derived from an EMBL/GenBank/DDBJ whole genome shotgun (WGS) entry which is preliminary data.</text>
</comment>
<evidence type="ECO:0000313" key="1">
    <source>
        <dbReference type="EMBL" id="VEL39993.1"/>
    </source>
</evidence>
<sequence>MVVGVKELAATAVVDRGLCRLDSRSSCDARRLDETPGDWSVRTLRLRPEQSQGWLGWNQAADKLPLPETQTTIPYENAKESPTQIVTSAGEVQIQHCQVRPGLYKNDFLEAGRIEFSDPHFGGEDCKISVHITDSSP</sequence>
<evidence type="ECO:0000313" key="2">
    <source>
        <dbReference type="Proteomes" id="UP000784294"/>
    </source>
</evidence>
<proteinExistence type="predicted"/>
<keyword evidence="2" id="KW-1185">Reference proteome</keyword>
<accession>A0A3S5FGS3</accession>
<dbReference type="Proteomes" id="UP000784294">
    <property type="component" value="Unassembled WGS sequence"/>
</dbReference>
<protein>
    <submittedName>
        <fullName evidence="1">Uncharacterized protein</fullName>
    </submittedName>
</protein>
<dbReference type="EMBL" id="CAAALY010263259">
    <property type="protein sequence ID" value="VEL39993.1"/>
    <property type="molecule type" value="Genomic_DNA"/>
</dbReference>
<name>A0A3S5FGS3_9PLAT</name>
<reference evidence="1" key="1">
    <citation type="submission" date="2018-11" db="EMBL/GenBank/DDBJ databases">
        <authorList>
            <consortium name="Pathogen Informatics"/>
        </authorList>
    </citation>
    <scope>NUCLEOTIDE SEQUENCE</scope>
</reference>
<organism evidence="1 2">
    <name type="scientific">Protopolystoma xenopodis</name>
    <dbReference type="NCBI Taxonomy" id="117903"/>
    <lineage>
        <taxon>Eukaryota</taxon>
        <taxon>Metazoa</taxon>
        <taxon>Spiralia</taxon>
        <taxon>Lophotrochozoa</taxon>
        <taxon>Platyhelminthes</taxon>
        <taxon>Monogenea</taxon>
        <taxon>Polyopisthocotylea</taxon>
        <taxon>Polystomatidea</taxon>
        <taxon>Polystomatidae</taxon>
        <taxon>Protopolystoma</taxon>
    </lineage>
</organism>
<dbReference type="AlphaFoldDB" id="A0A3S5FGS3"/>
<gene>
    <name evidence="1" type="ORF">PXEA_LOCUS33433</name>
</gene>